<comment type="caution">
    <text evidence="2">The sequence shown here is derived from an EMBL/GenBank/DDBJ whole genome shotgun (WGS) entry which is preliminary data.</text>
</comment>
<keyword evidence="3" id="KW-1185">Reference proteome</keyword>
<dbReference type="EMBL" id="MU865947">
    <property type="protein sequence ID" value="KAK4447749.1"/>
    <property type="molecule type" value="Genomic_DNA"/>
</dbReference>
<reference evidence="2" key="2">
    <citation type="submission" date="2023-05" db="EMBL/GenBank/DDBJ databases">
        <authorList>
            <consortium name="Lawrence Berkeley National Laboratory"/>
            <person name="Steindorff A."/>
            <person name="Hensen N."/>
            <person name="Bonometti L."/>
            <person name="Westerberg I."/>
            <person name="Brannstrom I.O."/>
            <person name="Guillou S."/>
            <person name="Cros-Aarteil S."/>
            <person name="Calhoun S."/>
            <person name="Haridas S."/>
            <person name="Kuo A."/>
            <person name="Mondo S."/>
            <person name="Pangilinan J."/>
            <person name="Riley R."/>
            <person name="Labutti K."/>
            <person name="Andreopoulos B."/>
            <person name="Lipzen A."/>
            <person name="Chen C."/>
            <person name="Yanf M."/>
            <person name="Daum C."/>
            <person name="Ng V."/>
            <person name="Clum A."/>
            <person name="Ohm R."/>
            <person name="Martin F."/>
            <person name="Silar P."/>
            <person name="Natvig D."/>
            <person name="Lalanne C."/>
            <person name="Gautier V."/>
            <person name="Ament-Velasquez S.L."/>
            <person name="Kruys A."/>
            <person name="Hutchinson M.I."/>
            <person name="Powell A.J."/>
            <person name="Barry K."/>
            <person name="Miller A.N."/>
            <person name="Grigoriev I.V."/>
            <person name="Debuchy R."/>
            <person name="Gladieux P."/>
            <person name="Thoren M.H."/>
            <person name="Johannesson H."/>
        </authorList>
    </citation>
    <scope>NUCLEOTIDE SEQUENCE</scope>
    <source>
        <strain evidence="2">PSN243</strain>
    </source>
</reference>
<dbReference type="PANTHER" id="PTHR35910:SF1">
    <property type="entry name" value="2EXR DOMAIN-CONTAINING PROTEIN"/>
    <property type="match status" value="1"/>
</dbReference>
<gene>
    <name evidence="2" type="ORF">QBC34DRAFT_302564</name>
</gene>
<protein>
    <recommendedName>
        <fullName evidence="1">2EXR domain-containing protein</fullName>
    </recommendedName>
</protein>
<evidence type="ECO:0000259" key="1">
    <source>
        <dbReference type="Pfam" id="PF20150"/>
    </source>
</evidence>
<evidence type="ECO:0000313" key="2">
    <source>
        <dbReference type="EMBL" id="KAK4447749.1"/>
    </source>
</evidence>
<dbReference type="InterPro" id="IPR045518">
    <property type="entry name" value="2EXR"/>
</dbReference>
<dbReference type="PANTHER" id="PTHR35910">
    <property type="entry name" value="2EXR DOMAIN-CONTAINING PROTEIN"/>
    <property type="match status" value="1"/>
</dbReference>
<reference evidence="2" key="1">
    <citation type="journal article" date="2023" name="Mol. Phylogenet. Evol.">
        <title>Genome-scale phylogeny and comparative genomics of the fungal order Sordariales.</title>
        <authorList>
            <person name="Hensen N."/>
            <person name="Bonometti L."/>
            <person name="Westerberg I."/>
            <person name="Brannstrom I.O."/>
            <person name="Guillou S."/>
            <person name="Cros-Aarteil S."/>
            <person name="Calhoun S."/>
            <person name="Haridas S."/>
            <person name="Kuo A."/>
            <person name="Mondo S."/>
            <person name="Pangilinan J."/>
            <person name="Riley R."/>
            <person name="LaButti K."/>
            <person name="Andreopoulos B."/>
            <person name="Lipzen A."/>
            <person name="Chen C."/>
            <person name="Yan M."/>
            <person name="Daum C."/>
            <person name="Ng V."/>
            <person name="Clum A."/>
            <person name="Steindorff A."/>
            <person name="Ohm R.A."/>
            <person name="Martin F."/>
            <person name="Silar P."/>
            <person name="Natvig D.O."/>
            <person name="Lalanne C."/>
            <person name="Gautier V."/>
            <person name="Ament-Velasquez S.L."/>
            <person name="Kruys A."/>
            <person name="Hutchinson M.I."/>
            <person name="Powell A.J."/>
            <person name="Barry K."/>
            <person name="Miller A.N."/>
            <person name="Grigoriev I.V."/>
            <person name="Debuchy R."/>
            <person name="Gladieux P."/>
            <person name="Hiltunen Thoren M."/>
            <person name="Johannesson H."/>
        </authorList>
    </citation>
    <scope>NUCLEOTIDE SEQUENCE</scope>
    <source>
        <strain evidence="2">PSN243</strain>
    </source>
</reference>
<accession>A0AAV9GHU7</accession>
<organism evidence="2 3">
    <name type="scientific">Podospora aff. communis PSN243</name>
    <dbReference type="NCBI Taxonomy" id="3040156"/>
    <lineage>
        <taxon>Eukaryota</taxon>
        <taxon>Fungi</taxon>
        <taxon>Dikarya</taxon>
        <taxon>Ascomycota</taxon>
        <taxon>Pezizomycotina</taxon>
        <taxon>Sordariomycetes</taxon>
        <taxon>Sordariomycetidae</taxon>
        <taxon>Sordariales</taxon>
        <taxon>Podosporaceae</taxon>
        <taxon>Podospora</taxon>
    </lineage>
</organism>
<sequence length="252" mass="30076">MATEFHFFPLLPFELREMIWKLAIRPSLPGAHVFRVYNGNNSEHADPEHETTRDLRPAQISWTLNNPSVYLIDSGLWTACKESMLIIEKEFQRPVRRRKVWSPEDTATYKFSDNNSKHRYLTVFLDQDLFILQPHDITGLDWTLVRKSIPSWWMLKPEYNEWWQIPATHWVEGERHMALEYNPAWDKVWDYDPPRAFYAKDRRFVEVKNGQLGDWAEHDRMWDISLEENPYSCGLGYLDSKWPGRICPGPHR</sequence>
<proteinExistence type="predicted"/>
<dbReference type="AlphaFoldDB" id="A0AAV9GHU7"/>
<dbReference type="Proteomes" id="UP001321760">
    <property type="component" value="Unassembled WGS sequence"/>
</dbReference>
<evidence type="ECO:0000313" key="3">
    <source>
        <dbReference type="Proteomes" id="UP001321760"/>
    </source>
</evidence>
<name>A0AAV9GHU7_9PEZI</name>
<dbReference type="Pfam" id="PF20150">
    <property type="entry name" value="2EXR"/>
    <property type="match status" value="1"/>
</dbReference>
<feature type="domain" description="2EXR" evidence="1">
    <location>
        <begin position="5"/>
        <end position="88"/>
    </location>
</feature>